<dbReference type="OrthoDB" id="9805629at2"/>
<dbReference type="RefSeq" id="WP_151691398.1">
    <property type="nucleotide sequence ID" value="NZ_BMGX01000002.1"/>
</dbReference>
<organism evidence="7 8">
    <name type="scientific">Phaeocystidibacter marisrubri</name>
    <dbReference type="NCBI Taxonomy" id="1577780"/>
    <lineage>
        <taxon>Bacteria</taxon>
        <taxon>Pseudomonadati</taxon>
        <taxon>Bacteroidota</taxon>
        <taxon>Flavobacteriia</taxon>
        <taxon>Flavobacteriales</taxon>
        <taxon>Phaeocystidibacteraceae</taxon>
        <taxon>Phaeocystidibacter</taxon>
    </lineage>
</organism>
<dbReference type="InterPro" id="IPR023095">
    <property type="entry name" value="Ade_MeTrfase_dom_2"/>
</dbReference>
<protein>
    <recommendedName>
        <fullName evidence="2">site-specific DNA-methyltransferase (adenine-specific)</fullName>
        <ecNumber evidence="2">2.1.1.72</ecNumber>
    </recommendedName>
</protein>
<dbReference type="GO" id="GO:0032259">
    <property type="term" value="P:methylation"/>
    <property type="evidence" value="ECO:0007669"/>
    <property type="project" value="UniProtKB-KW"/>
</dbReference>
<dbReference type="InterPro" id="IPR012327">
    <property type="entry name" value="MeTrfase_D12"/>
</dbReference>
<evidence type="ECO:0000256" key="6">
    <source>
        <dbReference type="ARBA" id="ARBA00047942"/>
    </source>
</evidence>
<comment type="similarity">
    <text evidence="1">Belongs to the N(4)/N(6)-methyltransferase family.</text>
</comment>
<keyword evidence="3 7" id="KW-0489">Methyltransferase</keyword>
<accession>A0A6L3ZFL6</accession>
<dbReference type="PANTHER" id="PTHR30481">
    <property type="entry name" value="DNA ADENINE METHYLASE"/>
    <property type="match status" value="1"/>
</dbReference>
<evidence type="ECO:0000313" key="7">
    <source>
        <dbReference type="EMBL" id="KAB2816826.1"/>
    </source>
</evidence>
<dbReference type="GO" id="GO:0043565">
    <property type="term" value="F:sequence-specific DNA binding"/>
    <property type="evidence" value="ECO:0007669"/>
    <property type="project" value="TreeGrafter"/>
</dbReference>
<dbReference type="GO" id="GO:0006298">
    <property type="term" value="P:mismatch repair"/>
    <property type="evidence" value="ECO:0007669"/>
    <property type="project" value="TreeGrafter"/>
</dbReference>
<dbReference type="Gene3D" id="3.40.50.150">
    <property type="entry name" value="Vaccinia Virus protein VP39"/>
    <property type="match status" value="1"/>
</dbReference>
<dbReference type="GO" id="GO:0009007">
    <property type="term" value="F:site-specific DNA-methyltransferase (adenine-specific) activity"/>
    <property type="evidence" value="ECO:0007669"/>
    <property type="project" value="UniProtKB-EC"/>
</dbReference>
<evidence type="ECO:0000256" key="4">
    <source>
        <dbReference type="ARBA" id="ARBA00022679"/>
    </source>
</evidence>
<dbReference type="EC" id="2.1.1.72" evidence="2"/>
<keyword evidence="8" id="KW-1185">Reference proteome</keyword>
<evidence type="ECO:0000256" key="2">
    <source>
        <dbReference type="ARBA" id="ARBA00011900"/>
    </source>
</evidence>
<dbReference type="EMBL" id="WBVQ01000001">
    <property type="protein sequence ID" value="KAB2816826.1"/>
    <property type="molecule type" value="Genomic_DNA"/>
</dbReference>
<evidence type="ECO:0000256" key="3">
    <source>
        <dbReference type="ARBA" id="ARBA00022603"/>
    </source>
</evidence>
<reference evidence="7 8" key="1">
    <citation type="submission" date="2019-10" db="EMBL/GenBank/DDBJ databases">
        <title>Genome sequence of Phaeocystidibacter marisrubri JCM30614 (type strain).</title>
        <authorList>
            <person name="Bowman J.P."/>
        </authorList>
    </citation>
    <scope>NUCLEOTIDE SEQUENCE [LARGE SCALE GENOMIC DNA]</scope>
    <source>
        <strain evidence="7 8">JCM 30614</strain>
    </source>
</reference>
<gene>
    <name evidence="7" type="ORF">F8C82_00055</name>
</gene>
<sequence length="295" mass="34190">MNFPSPLRYPGGKYCIRAFVSSLIDENDLTGISYAEPFAGGAGLALSLLYDEKVQSIMLNDFDPAIYSFWRTSLLDTTRLLDWIENVDINIDNWQHFKEISRNPENHSYLDLAKSTFFLNRTNVSGVLKGGPIGGLKQDGKYKMDARFNKASLQKRIEKLASYRDRIELSNLDGEDFLSKLNEYRHSVLIYIDPPYFVKGSQLYLNAFKAQDHQRIARKTHRLTKFWFTSYDFNESIVDLYSSYNIVHYRLSQNTSNRIGDEVIIFDPRLKFDRSVKNLKAARLLAKQSHVNFHV</sequence>
<evidence type="ECO:0000256" key="1">
    <source>
        <dbReference type="ARBA" id="ARBA00006594"/>
    </source>
</evidence>
<dbReference type="AlphaFoldDB" id="A0A6L3ZFL6"/>
<proteinExistence type="inferred from homology"/>
<dbReference type="Gene3D" id="1.10.1020.10">
    <property type="entry name" value="Adenine-specific Methyltransferase, Domain 2"/>
    <property type="match status" value="1"/>
</dbReference>
<dbReference type="SUPFAM" id="SSF53335">
    <property type="entry name" value="S-adenosyl-L-methionine-dependent methyltransferases"/>
    <property type="match status" value="1"/>
</dbReference>
<keyword evidence="4" id="KW-0808">Transferase</keyword>
<dbReference type="GO" id="GO:0009307">
    <property type="term" value="P:DNA restriction-modification system"/>
    <property type="evidence" value="ECO:0007669"/>
    <property type="project" value="InterPro"/>
</dbReference>
<dbReference type="PANTHER" id="PTHR30481:SF2">
    <property type="entry name" value="SITE-SPECIFIC DNA-METHYLTRANSFERASE (ADENINE-SPECIFIC)"/>
    <property type="match status" value="1"/>
</dbReference>
<comment type="caution">
    <text evidence="7">The sequence shown here is derived from an EMBL/GenBank/DDBJ whole genome shotgun (WGS) entry which is preliminary data.</text>
</comment>
<comment type="catalytic activity">
    <reaction evidence="6">
        <text>a 2'-deoxyadenosine in DNA + S-adenosyl-L-methionine = an N(6)-methyl-2'-deoxyadenosine in DNA + S-adenosyl-L-homocysteine + H(+)</text>
        <dbReference type="Rhea" id="RHEA:15197"/>
        <dbReference type="Rhea" id="RHEA-COMP:12418"/>
        <dbReference type="Rhea" id="RHEA-COMP:12419"/>
        <dbReference type="ChEBI" id="CHEBI:15378"/>
        <dbReference type="ChEBI" id="CHEBI:57856"/>
        <dbReference type="ChEBI" id="CHEBI:59789"/>
        <dbReference type="ChEBI" id="CHEBI:90615"/>
        <dbReference type="ChEBI" id="CHEBI:90616"/>
        <dbReference type="EC" id="2.1.1.72"/>
    </reaction>
</comment>
<dbReference type="GO" id="GO:1904047">
    <property type="term" value="F:S-adenosyl-L-methionine binding"/>
    <property type="evidence" value="ECO:0007669"/>
    <property type="project" value="TreeGrafter"/>
</dbReference>
<dbReference type="InterPro" id="IPR029063">
    <property type="entry name" value="SAM-dependent_MTases_sf"/>
</dbReference>
<dbReference type="Pfam" id="PF02086">
    <property type="entry name" value="MethyltransfD12"/>
    <property type="match status" value="1"/>
</dbReference>
<evidence type="ECO:0000313" key="8">
    <source>
        <dbReference type="Proteomes" id="UP000484164"/>
    </source>
</evidence>
<evidence type="ECO:0000256" key="5">
    <source>
        <dbReference type="ARBA" id="ARBA00022691"/>
    </source>
</evidence>
<name>A0A6L3ZFL6_9FLAO</name>
<dbReference type="PRINTS" id="PR00505">
    <property type="entry name" value="D12N6MTFRASE"/>
</dbReference>
<dbReference type="PIRSF" id="PIRSF000398">
    <property type="entry name" value="M_m6A_EcoRV"/>
    <property type="match status" value="1"/>
</dbReference>
<keyword evidence="5" id="KW-0949">S-adenosyl-L-methionine</keyword>
<dbReference type="InterPro" id="IPR012263">
    <property type="entry name" value="M_m6A_EcoRV"/>
</dbReference>
<dbReference type="Proteomes" id="UP000484164">
    <property type="component" value="Unassembled WGS sequence"/>
</dbReference>